<dbReference type="InterPro" id="IPR005807">
    <property type="entry name" value="SecE_bac"/>
</dbReference>
<evidence type="ECO:0000256" key="2">
    <source>
        <dbReference type="ARBA" id="ARBA00022448"/>
    </source>
</evidence>
<dbReference type="Gene3D" id="1.20.5.1030">
    <property type="entry name" value="Preprotein translocase secy subunit"/>
    <property type="match status" value="1"/>
</dbReference>
<evidence type="ECO:0000256" key="5">
    <source>
        <dbReference type="ARBA" id="ARBA00022927"/>
    </source>
</evidence>
<dbReference type="GO" id="GO:0008320">
    <property type="term" value="F:protein transmembrane transporter activity"/>
    <property type="evidence" value="ECO:0007669"/>
    <property type="project" value="UniProtKB-UniRule"/>
</dbReference>
<dbReference type="InterPro" id="IPR038379">
    <property type="entry name" value="SecE_sf"/>
</dbReference>
<name>A0A0D7E3Q6_STUST</name>
<evidence type="ECO:0000256" key="3">
    <source>
        <dbReference type="ARBA" id="ARBA00022475"/>
    </source>
</evidence>
<dbReference type="PANTHER" id="PTHR33910:SF1">
    <property type="entry name" value="PROTEIN TRANSLOCASE SUBUNIT SECE"/>
    <property type="match status" value="1"/>
</dbReference>
<dbReference type="RefSeq" id="WP_014821639.1">
    <property type="nucleotide sequence ID" value="NZ_CP066045.1"/>
</dbReference>
<dbReference type="GO" id="GO:0005886">
    <property type="term" value="C:plasma membrane"/>
    <property type="evidence" value="ECO:0007669"/>
    <property type="project" value="UniProtKB-UniRule"/>
</dbReference>
<gene>
    <name evidence="9" type="primary">secE</name>
    <name evidence="10" type="ORF">LO50_13150</name>
</gene>
<protein>
    <recommendedName>
        <fullName evidence="9">Protein translocase subunit SecE</fullName>
    </recommendedName>
</protein>
<dbReference type="InterPro" id="IPR001901">
    <property type="entry name" value="Translocase_SecE/Sec61-g"/>
</dbReference>
<evidence type="ECO:0000256" key="7">
    <source>
        <dbReference type="ARBA" id="ARBA00023010"/>
    </source>
</evidence>
<dbReference type="EMBL" id="JXXD01000117">
    <property type="protein sequence ID" value="KIZ35509.1"/>
    <property type="molecule type" value="Genomic_DNA"/>
</dbReference>
<keyword evidence="7 9" id="KW-0811">Translocation</keyword>
<feature type="transmembrane region" description="Helical" evidence="9">
    <location>
        <begin position="39"/>
        <end position="58"/>
    </location>
</feature>
<evidence type="ECO:0000256" key="6">
    <source>
        <dbReference type="ARBA" id="ARBA00022989"/>
    </source>
</evidence>
<dbReference type="Proteomes" id="UP000032439">
    <property type="component" value="Unassembled WGS sequence"/>
</dbReference>
<comment type="subunit">
    <text evidence="9">Component of the Sec protein translocase complex. Heterotrimer consisting of SecY, SecE and SecG subunits. The heterotrimers can form oligomers, although 1 heterotrimer is thought to be able to translocate proteins. Interacts with the ribosome. Interacts with SecDF, and other proteins may be involved. Interacts with SecA.</text>
</comment>
<dbReference type="Pfam" id="PF00584">
    <property type="entry name" value="SecE"/>
    <property type="match status" value="1"/>
</dbReference>
<keyword evidence="5 9" id="KW-0653">Protein transport</keyword>
<feature type="transmembrane region" description="Helical" evidence="9">
    <location>
        <begin position="93"/>
        <end position="117"/>
    </location>
</feature>
<comment type="subcellular location">
    <subcellularLocation>
        <location evidence="1">Membrane</location>
    </subcellularLocation>
</comment>
<keyword evidence="6 9" id="KW-1133">Transmembrane helix</keyword>
<dbReference type="HAMAP" id="MF_00422">
    <property type="entry name" value="SecE"/>
    <property type="match status" value="1"/>
</dbReference>
<evidence type="ECO:0000256" key="8">
    <source>
        <dbReference type="ARBA" id="ARBA00023136"/>
    </source>
</evidence>
<evidence type="ECO:0000313" key="11">
    <source>
        <dbReference type="Proteomes" id="UP000032439"/>
    </source>
</evidence>
<dbReference type="GO" id="GO:0043952">
    <property type="term" value="P:protein transport by the Sec complex"/>
    <property type="evidence" value="ECO:0007669"/>
    <property type="project" value="UniProtKB-UniRule"/>
</dbReference>
<sequence length="122" mass="13294">MNIKAEANDARFDLVKWLVVAALVVVAVVGNQYYSAEPILYRVLAVLAIGVVAAFVALQTSKGRSFAVLLKEARGEIRKVVWPTRQETTQTTLIVVVVVLVMALLLWGLDSLLGWLVSMVVG</sequence>
<dbReference type="GeneID" id="99798006"/>
<evidence type="ECO:0000256" key="4">
    <source>
        <dbReference type="ARBA" id="ARBA00022692"/>
    </source>
</evidence>
<proteinExistence type="inferred from homology"/>
<keyword evidence="3 9" id="KW-1003">Cell membrane</keyword>
<dbReference type="GO" id="GO:0065002">
    <property type="term" value="P:intracellular protein transmembrane transport"/>
    <property type="evidence" value="ECO:0007669"/>
    <property type="project" value="UniProtKB-UniRule"/>
</dbReference>
<dbReference type="NCBIfam" id="NF004379">
    <property type="entry name" value="PRK05740.2-5"/>
    <property type="match status" value="1"/>
</dbReference>
<comment type="caution">
    <text evidence="10">The sequence shown here is derived from an EMBL/GenBank/DDBJ whole genome shotgun (WGS) entry which is preliminary data.</text>
</comment>
<accession>A0A0D7E3Q6</accession>
<dbReference type="PATRIC" id="fig|316.110.peg.363"/>
<dbReference type="NCBIfam" id="TIGR00964">
    <property type="entry name" value="secE_bact"/>
    <property type="match status" value="1"/>
</dbReference>
<reference evidence="10 11" key="1">
    <citation type="submission" date="2014-11" db="EMBL/GenBank/DDBJ databases">
        <title>Genomics and ecophysiology of heterotrophic nitrogen fixing bacteria isolated from estuarine surface water.</title>
        <authorList>
            <person name="Bentzon-Tilia M."/>
            <person name="Severin I."/>
            <person name="Hansen L.H."/>
            <person name="Riemann L."/>
        </authorList>
    </citation>
    <scope>NUCLEOTIDE SEQUENCE [LARGE SCALE GENOMIC DNA]</scope>
    <source>
        <strain evidence="10 11">BAL361</strain>
    </source>
</reference>
<keyword evidence="2 9" id="KW-0813">Transport</keyword>
<keyword evidence="4 9" id="KW-0812">Transmembrane</keyword>
<feature type="transmembrane region" description="Helical" evidence="9">
    <location>
        <begin position="12"/>
        <end position="33"/>
    </location>
</feature>
<organism evidence="10 11">
    <name type="scientific">Stutzerimonas stutzeri</name>
    <name type="common">Pseudomonas stutzeri</name>
    <dbReference type="NCBI Taxonomy" id="316"/>
    <lineage>
        <taxon>Bacteria</taxon>
        <taxon>Pseudomonadati</taxon>
        <taxon>Pseudomonadota</taxon>
        <taxon>Gammaproteobacteria</taxon>
        <taxon>Pseudomonadales</taxon>
        <taxon>Pseudomonadaceae</taxon>
        <taxon>Stutzerimonas</taxon>
    </lineage>
</organism>
<comment type="function">
    <text evidence="9">Essential subunit of the Sec protein translocation channel SecYEG. Clamps together the 2 halves of SecY. May contact the channel plug during translocation.</text>
</comment>
<comment type="similarity">
    <text evidence="9">Belongs to the SecE/SEC61-gamma family.</text>
</comment>
<dbReference type="AlphaFoldDB" id="A0A0D7E3Q6"/>
<dbReference type="PANTHER" id="PTHR33910">
    <property type="entry name" value="PROTEIN TRANSLOCASE SUBUNIT SECE"/>
    <property type="match status" value="1"/>
</dbReference>
<evidence type="ECO:0000313" key="10">
    <source>
        <dbReference type="EMBL" id="KIZ35509.1"/>
    </source>
</evidence>
<evidence type="ECO:0000256" key="9">
    <source>
        <dbReference type="HAMAP-Rule" id="MF_00422"/>
    </source>
</evidence>
<dbReference type="PROSITE" id="PS01067">
    <property type="entry name" value="SECE_SEC61G"/>
    <property type="match status" value="1"/>
</dbReference>
<dbReference type="PRINTS" id="PR01650">
    <property type="entry name" value="SECETRNLCASE"/>
</dbReference>
<dbReference type="GO" id="GO:0006605">
    <property type="term" value="P:protein targeting"/>
    <property type="evidence" value="ECO:0007669"/>
    <property type="project" value="UniProtKB-UniRule"/>
</dbReference>
<comment type="caution">
    <text evidence="9">Lacks conserved residue(s) required for the propagation of feature annotation.</text>
</comment>
<dbReference type="NCBIfam" id="NF004378">
    <property type="entry name" value="PRK05740.2-4"/>
    <property type="match status" value="1"/>
</dbReference>
<evidence type="ECO:0000256" key="1">
    <source>
        <dbReference type="ARBA" id="ARBA00004370"/>
    </source>
</evidence>
<keyword evidence="8 9" id="KW-0472">Membrane</keyword>
<dbReference type="GO" id="GO:0009306">
    <property type="term" value="P:protein secretion"/>
    <property type="evidence" value="ECO:0007669"/>
    <property type="project" value="UniProtKB-UniRule"/>
</dbReference>